<accession>A0ACB9X292</accession>
<evidence type="ECO:0000313" key="2">
    <source>
        <dbReference type="Proteomes" id="UP001057452"/>
    </source>
</evidence>
<proteinExistence type="predicted"/>
<comment type="caution">
    <text evidence="1">The sequence shown here is derived from an EMBL/GenBank/DDBJ whole genome shotgun (WGS) entry which is preliminary data.</text>
</comment>
<dbReference type="Proteomes" id="UP001057452">
    <property type="component" value="Chromosome 9"/>
</dbReference>
<name>A0ACB9X292_CHAAC</name>
<feature type="non-terminal residue" evidence="1">
    <location>
        <position position="1"/>
    </location>
</feature>
<gene>
    <name evidence="1" type="ORF">KUCAC02_027994</name>
</gene>
<feature type="non-terminal residue" evidence="1">
    <location>
        <position position="60"/>
    </location>
</feature>
<sequence length="60" mass="6125">SDVYLCWVPACNLPGLAGPAGSSFQVIRYLEAVDLGTSGVVLSVLSPSCLSVLMLPASVT</sequence>
<organism evidence="1 2">
    <name type="scientific">Chaenocephalus aceratus</name>
    <name type="common">Blackfin icefish</name>
    <name type="synonym">Chaenichthys aceratus</name>
    <dbReference type="NCBI Taxonomy" id="36190"/>
    <lineage>
        <taxon>Eukaryota</taxon>
        <taxon>Metazoa</taxon>
        <taxon>Chordata</taxon>
        <taxon>Craniata</taxon>
        <taxon>Vertebrata</taxon>
        <taxon>Euteleostomi</taxon>
        <taxon>Actinopterygii</taxon>
        <taxon>Neopterygii</taxon>
        <taxon>Teleostei</taxon>
        <taxon>Neoteleostei</taxon>
        <taxon>Acanthomorphata</taxon>
        <taxon>Eupercaria</taxon>
        <taxon>Perciformes</taxon>
        <taxon>Notothenioidei</taxon>
        <taxon>Channichthyidae</taxon>
        <taxon>Chaenocephalus</taxon>
    </lineage>
</organism>
<reference evidence="1" key="1">
    <citation type="submission" date="2022-05" db="EMBL/GenBank/DDBJ databases">
        <title>Chromosome-level genome of Chaenocephalus aceratus.</title>
        <authorList>
            <person name="Park H."/>
        </authorList>
    </citation>
    <scope>NUCLEOTIDE SEQUENCE</scope>
    <source>
        <strain evidence="1">KU_202001</strain>
    </source>
</reference>
<dbReference type="EMBL" id="CM043793">
    <property type="protein sequence ID" value="KAI4819996.1"/>
    <property type="molecule type" value="Genomic_DNA"/>
</dbReference>
<evidence type="ECO:0000313" key="1">
    <source>
        <dbReference type="EMBL" id="KAI4819996.1"/>
    </source>
</evidence>
<protein>
    <submittedName>
        <fullName evidence="1">Uncharacterized protein</fullName>
    </submittedName>
</protein>
<keyword evidence="2" id="KW-1185">Reference proteome</keyword>